<name>A0A0A9H9X2_ARUDO</name>
<reference evidence="2" key="1">
    <citation type="submission" date="2014-09" db="EMBL/GenBank/DDBJ databases">
        <authorList>
            <person name="Magalhaes I.L.F."/>
            <person name="Oliveira U."/>
            <person name="Santos F.R."/>
            <person name="Vidigal T.H.D.A."/>
            <person name="Brescovit A.D."/>
            <person name="Santos A.J."/>
        </authorList>
    </citation>
    <scope>NUCLEOTIDE SEQUENCE</scope>
    <source>
        <tissue evidence="2">Shoot tissue taken approximately 20 cm above the soil surface</tissue>
    </source>
</reference>
<dbReference type="AlphaFoldDB" id="A0A0A9H9X2"/>
<protein>
    <submittedName>
        <fullName evidence="2">Uncharacterized protein</fullName>
    </submittedName>
</protein>
<organism evidence="2">
    <name type="scientific">Arundo donax</name>
    <name type="common">Giant reed</name>
    <name type="synonym">Donax arundinaceus</name>
    <dbReference type="NCBI Taxonomy" id="35708"/>
    <lineage>
        <taxon>Eukaryota</taxon>
        <taxon>Viridiplantae</taxon>
        <taxon>Streptophyta</taxon>
        <taxon>Embryophyta</taxon>
        <taxon>Tracheophyta</taxon>
        <taxon>Spermatophyta</taxon>
        <taxon>Magnoliopsida</taxon>
        <taxon>Liliopsida</taxon>
        <taxon>Poales</taxon>
        <taxon>Poaceae</taxon>
        <taxon>PACMAD clade</taxon>
        <taxon>Arundinoideae</taxon>
        <taxon>Arundineae</taxon>
        <taxon>Arundo</taxon>
    </lineage>
</organism>
<reference evidence="2" key="2">
    <citation type="journal article" date="2015" name="Data Brief">
        <title>Shoot transcriptome of the giant reed, Arundo donax.</title>
        <authorList>
            <person name="Barrero R.A."/>
            <person name="Guerrero F.D."/>
            <person name="Moolhuijzen P."/>
            <person name="Goolsby J.A."/>
            <person name="Tidwell J."/>
            <person name="Bellgard S.E."/>
            <person name="Bellgard M.I."/>
        </authorList>
    </citation>
    <scope>NUCLEOTIDE SEQUENCE</scope>
    <source>
        <tissue evidence="2">Shoot tissue taken approximately 20 cm above the soil surface</tissue>
    </source>
</reference>
<dbReference type="EMBL" id="GBRH01163891">
    <property type="protein sequence ID" value="JAE34005.1"/>
    <property type="molecule type" value="Transcribed_RNA"/>
</dbReference>
<accession>A0A0A9H9X2</accession>
<keyword evidence="1" id="KW-1133">Transmembrane helix</keyword>
<keyword evidence="1" id="KW-0812">Transmembrane</keyword>
<feature type="transmembrane region" description="Helical" evidence="1">
    <location>
        <begin position="21"/>
        <end position="40"/>
    </location>
</feature>
<evidence type="ECO:0000256" key="1">
    <source>
        <dbReference type="SAM" id="Phobius"/>
    </source>
</evidence>
<evidence type="ECO:0000313" key="2">
    <source>
        <dbReference type="EMBL" id="JAE34005.1"/>
    </source>
</evidence>
<keyword evidence="1" id="KW-0472">Membrane</keyword>
<proteinExistence type="predicted"/>
<sequence>MVLCPKSRLVLFHVWQPPRDCILWVFFPEFIILLASYINLCAYS</sequence>